<dbReference type="CDD" id="cd19374">
    <property type="entry name" value="UDG-F3_SMUG1-like"/>
    <property type="match status" value="1"/>
</dbReference>
<dbReference type="GO" id="GO:0017065">
    <property type="term" value="F:single-strand selective uracil DNA N-glycosylase activity"/>
    <property type="evidence" value="ECO:0007669"/>
    <property type="project" value="InterPro"/>
</dbReference>
<keyword evidence="3" id="KW-0227">DNA damage</keyword>
<evidence type="ECO:0000256" key="1">
    <source>
        <dbReference type="ARBA" id="ARBA00004123"/>
    </source>
</evidence>
<organism evidence="9 10">
    <name type="scientific">Drosophila hydei</name>
    <name type="common">Fruit fly</name>
    <dbReference type="NCBI Taxonomy" id="7224"/>
    <lineage>
        <taxon>Eukaryota</taxon>
        <taxon>Metazoa</taxon>
        <taxon>Ecdysozoa</taxon>
        <taxon>Arthropoda</taxon>
        <taxon>Hexapoda</taxon>
        <taxon>Insecta</taxon>
        <taxon>Pterygota</taxon>
        <taxon>Neoptera</taxon>
        <taxon>Endopterygota</taxon>
        <taxon>Diptera</taxon>
        <taxon>Brachycera</taxon>
        <taxon>Muscomorpha</taxon>
        <taxon>Ephydroidea</taxon>
        <taxon>Drosophilidae</taxon>
        <taxon>Drosophila</taxon>
    </lineage>
</organism>
<dbReference type="SUPFAM" id="SSF52141">
    <property type="entry name" value="Uracil-DNA glycosylase-like"/>
    <property type="match status" value="1"/>
</dbReference>
<dbReference type="GO" id="GO:0003677">
    <property type="term" value="F:DNA binding"/>
    <property type="evidence" value="ECO:0007669"/>
    <property type="project" value="UniProtKB-KW"/>
</dbReference>
<dbReference type="PANTHER" id="PTHR13235">
    <property type="entry name" value="SINGLE-STRAND SELECTIVE MONOFUNCTIONAL URACIL DNA GLYCOSYLASE"/>
    <property type="match status" value="1"/>
</dbReference>
<reference evidence="10" key="1">
    <citation type="submission" date="2025-08" db="UniProtKB">
        <authorList>
            <consortium name="RefSeq"/>
        </authorList>
    </citation>
    <scope>IDENTIFICATION</scope>
    <source>
        <strain evidence="10">15085-1641.00</strain>
        <tissue evidence="10">Whole body</tissue>
    </source>
</reference>
<dbReference type="GO" id="GO:0005634">
    <property type="term" value="C:nucleus"/>
    <property type="evidence" value="ECO:0007669"/>
    <property type="project" value="UniProtKB-SubCell"/>
</dbReference>
<evidence type="ECO:0000256" key="4">
    <source>
        <dbReference type="ARBA" id="ARBA00022801"/>
    </source>
</evidence>
<dbReference type="InterPro" id="IPR005122">
    <property type="entry name" value="Uracil-DNA_glycosylase-like"/>
</dbReference>
<dbReference type="Proteomes" id="UP000504633">
    <property type="component" value="Unplaced"/>
</dbReference>
<dbReference type="GO" id="GO:0006284">
    <property type="term" value="P:base-excision repair"/>
    <property type="evidence" value="ECO:0007669"/>
    <property type="project" value="InterPro"/>
</dbReference>
<keyword evidence="4" id="KW-0378">Hydrolase</keyword>
<comment type="similarity">
    <text evidence="2">Belongs to the uracil-DNA glycosylase (UDG) superfamily. SMUG1 family.</text>
</comment>
<dbReference type="Pfam" id="PF03167">
    <property type="entry name" value="UDG"/>
    <property type="match status" value="1"/>
</dbReference>
<dbReference type="GeneID" id="111601474"/>
<dbReference type="InterPro" id="IPR036895">
    <property type="entry name" value="Uracil-DNA_glycosylase-like_sf"/>
</dbReference>
<comment type="subcellular location">
    <subcellularLocation>
        <location evidence="1">Nucleus</location>
    </subcellularLocation>
</comment>
<sequence length="273" mass="30981">MLRRKLDKQAEALDIKKTKTTALDPQQSIDQRFYTFECKLNEELSTIELPAEIACAYNAVEYASSLHCAFLKKYLNGTKKVIFIGINPGPKGMCQTGIPFGNVGTVRDKMQISGEVHQPPKLHSKRPVTGLNFGSEEQSGLRLWSLIESLAGSLDIFFQQCFVHNLCPLAFFDKNGNNITPDHLKGTYKTLIRDKCLDALEKQLELLRPQYVVAVGAWVEMELKRRSSYCKSTAKVIRLKHPSPRVPNNTKWSEEATAMLEKENLIKYMRNMP</sequence>
<protein>
    <submittedName>
        <fullName evidence="10">Single-strand selective monofunctional uracil-DNA glycosylase</fullName>
    </submittedName>
</protein>
<evidence type="ECO:0000256" key="6">
    <source>
        <dbReference type="ARBA" id="ARBA00023204"/>
    </source>
</evidence>
<evidence type="ECO:0000313" key="9">
    <source>
        <dbReference type="Proteomes" id="UP000504633"/>
    </source>
</evidence>
<evidence type="ECO:0000313" key="10">
    <source>
        <dbReference type="RefSeq" id="XP_023173827.2"/>
    </source>
</evidence>
<keyword evidence="9" id="KW-1185">Reference proteome</keyword>
<dbReference type="RefSeq" id="XP_023173827.2">
    <property type="nucleotide sequence ID" value="XM_023318059.2"/>
</dbReference>
<proteinExistence type="inferred from homology"/>
<dbReference type="Gene3D" id="3.40.470.10">
    <property type="entry name" value="Uracil-DNA glycosylase-like domain"/>
    <property type="match status" value="1"/>
</dbReference>
<gene>
    <name evidence="10" type="primary">LOC111601474</name>
</gene>
<dbReference type="GO" id="GO:0000703">
    <property type="term" value="F:oxidized pyrimidine nucleobase lesion DNA N-glycosylase activity"/>
    <property type="evidence" value="ECO:0007669"/>
    <property type="project" value="TreeGrafter"/>
</dbReference>
<dbReference type="AlphaFoldDB" id="A0A6J1M1W8"/>
<evidence type="ECO:0000259" key="8">
    <source>
        <dbReference type="Pfam" id="PF03167"/>
    </source>
</evidence>
<keyword evidence="5" id="KW-0238">DNA-binding</keyword>
<dbReference type="KEGG" id="dhe:111601474"/>
<evidence type="ECO:0000256" key="5">
    <source>
        <dbReference type="ARBA" id="ARBA00023125"/>
    </source>
</evidence>
<keyword evidence="6" id="KW-0234">DNA repair</keyword>
<dbReference type="PANTHER" id="PTHR13235:SF2">
    <property type="entry name" value="SINGLE-STRAND SELECTIVE MONOFUNCTIONAL URACIL DNA GLYCOSYLASE"/>
    <property type="match status" value="1"/>
</dbReference>
<dbReference type="CTD" id="42078"/>
<accession>A0A6J1M1W8</accession>
<dbReference type="InterPro" id="IPR039134">
    <property type="entry name" value="SMUG1"/>
</dbReference>
<dbReference type="OrthoDB" id="408702at2759"/>
<name>A0A6J1M1W8_DROHY</name>
<feature type="domain" description="Uracil-DNA glycosylase-like" evidence="8">
    <location>
        <begin position="74"/>
        <end position="251"/>
    </location>
</feature>
<dbReference type="FunFam" id="3.40.470.10:FF:000017">
    <property type="entry name" value="Single-strand-selective monofunctional uracil-DNA glycosylase 1"/>
    <property type="match status" value="1"/>
</dbReference>
<dbReference type="OMA" id="VANYCPL"/>
<keyword evidence="7" id="KW-0539">Nucleus</keyword>
<evidence type="ECO:0000256" key="2">
    <source>
        <dbReference type="ARBA" id="ARBA00007889"/>
    </source>
</evidence>
<evidence type="ECO:0000256" key="7">
    <source>
        <dbReference type="ARBA" id="ARBA00023242"/>
    </source>
</evidence>
<evidence type="ECO:0000256" key="3">
    <source>
        <dbReference type="ARBA" id="ARBA00022763"/>
    </source>
</evidence>